<organism evidence="1 2">
    <name type="scientific">Phaeovulum vinaykumarii</name>
    <dbReference type="NCBI Taxonomy" id="407234"/>
    <lineage>
        <taxon>Bacteria</taxon>
        <taxon>Pseudomonadati</taxon>
        <taxon>Pseudomonadota</taxon>
        <taxon>Alphaproteobacteria</taxon>
        <taxon>Rhodobacterales</taxon>
        <taxon>Paracoccaceae</taxon>
        <taxon>Phaeovulum</taxon>
    </lineage>
</organism>
<dbReference type="Proteomes" id="UP000186098">
    <property type="component" value="Unassembled WGS sequence"/>
</dbReference>
<dbReference type="Pfam" id="PF25209">
    <property type="entry name" value="Phage_capsid_4"/>
    <property type="match status" value="1"/>
</dbReference>
<name>A0A1N7JVB4_9RHOB</name>
<reference evidence="2" key="1">
    <citation type="submission" date="2017-01" db="EMBL/GenBank/DDBJ databases">
        <authorList>
            <person name="Varghese N."/>
            <person name="Submissions S."/>
        </authorList>
    </citation>
    <scope>NUCLEOTIDE SEQUENCE [LARGE SCALE GENOMIC DNA]</scope>
    <source>
        <strain evidence="2">DSM 18714</strain>
    </source>
</reference>
<evidence type="ECO:0000313" key="1">
    <source>
        <dbReference type="EMBL" id="SIS53279.1"/>
    </source>
</evidence>
<dbReference type="STRING" id="407234.SAMN05421795_101367"/>
<sequence>MNAVLARAIEVHPPAILAATHEMSAEDFREHRLVGLSASGKLKKTPEGDSIKNVTIDESGEASPVLSHYAANFHVTREAVINSANSINLETQVARKMIDGAMGTLRDVILEPILANDGAGQTLLDGKETFHSDRGNLAETGAMINVTSLTAARAALMLQKDTQGAPLSITPALLVVPPDLLTQAEQVVAGRRLPCADQ</sequence>
<dbReference type="EMBL" id="FTOM01000001">
    <property type="protein sequence ID" value="SIS53279.1"/>
    <property type="molecule type" value="Genomic_DNA"/>
</dbReference>
<accession>A0A1N7JVB4</accession>
<protein>
    <submittedName>
        <fullName evidence="1">Mu-like prophage major head subunit gpT</fullName>
    </submittedName>
</protein>
<evidence type="ECO:0000313" key="2">
    <source>
        <dbReference type="Proteomes" id="UP000186098"/>
    </source>
</evidence>
<dbReference type="AlphaFoldDB" id="A0A1N7JVB4"/>
<gene>
    <name evidence="1" type="ORF">SAMN05421795_101367</name>
</gene>
<proteinExistence type="predicted"/>
<keyword evidence="2" id="KW-1185">Reference proteome</keyword>